<evidence type="ECO:0000313" key="2">
    <source>
        <dbReference type="EMBL" id="CAA09662.1"/>
    </source>
</evidence>
<dbReference type="AlphaFoldDB" id="Q9ZA24"/>
<organism evidence="2">
    <name type="scientific">Streptomyces violaceoruber</name>
    <dbReference type="NCBI Taxonomy" id="1935"/>
    <lineage>
        <taxon>Bacteria</taxon>
        <taxon>Bacillati</taxon>
        <taxon>Actinomycetota</taxon>
        <taxon>Actinomycetes</taxon>
        <taxon>Kitasatosporales</taxon>
        <taxon>Streptomycetaceae</taxon>
        <taxon>Streptomyces</taxon>
        <taxon>Streptomyces violaceoruber group</taxon>
    </lineage>
</organism>
<proteinExistence type="predicted"/>
<feature type="transmembrane region" description="Helical" evidence="1">
    <location>
        <begin position="101"/>
        <end position="128"/>
    </location>
</feature>
<keyword evidence="1" id="KW-1133">Transmembrane helix</keyword>
<accession>Q9ZA24</accession>
<feature type="transmembrane region" description="Helical" evidence="1">
    <location>
        <begin position="21"/>
        <end position="42"/>
    </location>
</feature>
<keyword evidence="1" id="KW-0812">Transmembrane</keyword>
<keyword evidence="1" id="KW-0472">Membrane</keyword>
<evidence type="ECO:0000256" key="1">
    <source>
        <dbReference type="SAM" id="Phobius"/>
    </source>
</evidence>
<sequence length="155" mass="15806">MLFQVRTARSVTSLATATREVGRSGGVVLASCVVVAVTAAGLGPWATVAVLTPGAALQVAAGTRHSAGSWQIGFASPGRPDRAVSGLLRRGRPGREDLGPLLVTTLLVAWGVPGWFVLGGIFLLAAAATKPVARWAERARAAASASTHGEWATAQ</sequence>
<name>Q9ZA24_STRVN</name>
<dbReference type="PIR" id="T46546">
    <property type="entry name" value="T46546"/>
</dbReference>
<protein>
    <submittedName>
        <fullName evidence="2">Gra-orf35 protein</fullName>
    </submittedName>
</protein>
<reference evidence="2" key="3">
    <citation type="journal article" date="1998" name="Chem. Biol.">
        <title>The granaticin biosynthetic gene cluster of Streptomyces violaceoruber Tu22: sequence analysis and expression in a heterologous host.</title>
        <authorList>
            <person name="Ichinose K."/>
            <person name="Bedford D.J."/>
            <person name="Tornus D."/>
            <person name="Bechthold A."/>
            <person name="Bibb M.J."/>
            <person name="Revill W.P."/>
            <person name="Floss H.G."/>
            <person name="Hopwood D.A."/>
        </authorList>
    </citation>
    <scope>NUCLEOTIDE SEQUENCE</scope>
    <source>
        <strain evidence="2">Tu22</strain>
    </source>
</reference>
<reference evidence="2" key="1">
    <citation type="journal article" date="1989" name="EMBO J.">
        <title>Structure and deduced function of the granaticin-producing polyketide synthase gene cluster of Streptomyces violaceoruber Tu22.</title>
        <authorList>
            <person name="Sherman D.H."/>
            <person name="Malpartida F."/>
            <person name="Bibb M.J."/>
            <person name="Kieser H.M."/>
            <person name="Bibb M.J."/>
            <person name="Hopwood D.A."/>
        </authorList>
    </citation>
    <scope>NUCLEOTIDE SEQUENCE</scope>
    <source>
        <strain evidence="2">Tu22</strain>
    </source>
</reference>
<reference evidence="2" key="2">
    <citation type="journal article" date="1995" name="Mol. Gen. Genet.">
        <title>Identification of Streptomyces violaceoruber Tu22 genes involved in the biosynthesis of granaticin.</title>
        <authorList>
            <person name="Bechthold A."/>
            <person name="Sohng J.K."/>
            <person name="Smith T.M."/>
            <person name="Chu X."/>
            <person name="Floss H.G."/>
        </authorList>
    </citation>
    <scope>NUCLEOTIDE SEQUENCE</scope>
    <source>
        <strain evidence="2">Tu22</strain>
    </source>
</reference>
<gene>
    <name evidence="2" type="primary">gra-orf35</name>
</gene>
<dbReference type="EMBL" id="AJ011500">
    <property type="protein sequence ID" value="CAA09662.1"/>
    <property type="molecule type" value="Genomic_DNA"/>
</dbReference>